<evidence type="ECO:0000256" key="4">
    <source>
        <dbReference type="ARBA" id="ARBA00022692"/>
    </source>
</evidence>
<evidence type="ECO:0000256" key="6">
    <source>
        <dbReference type="ARBA" id="ARBA00023136"/>
    </source>
</evidence>
<evidence type="ECO:0000256" key="1">
    <source>
        <dbReference type="ARBA" id="ARBA00004651"/>
    </source>
</evidence>
<comment type="caution">
    <text evidence="10">The sequence shown here is derived from an EMBL/GenBank/DDBJ whole genome shotgun (WGS) entry which is preliminary data.</text>
</comment>
<feature type="transmembrane region" description="Helical" evidence="8">
    <location>
        <begin position="92"/>
        <end position="114"/>
    </location>
</feature>
<dbReference type="Gene3D" id="1.20.1250.20">
    <property type="entry name" value="MFS general substrate transporter like domains"/>
    <property type="match status" value="1"/>
</dbReference>
<name>A0A8J3XN44_9ACTN</name>
<dbReference type="InterPro" id="IPR036259">
    <property type="entry name" value="MFS_trans_sf"/>
</dbReference>
<comment type="subcellular location">
    <subcellularLocation>
        <location evidence="1">Cell membrane</location>
        <topology evidence="1">Multi-pass membrane protein</topology>
    </subcellularLocation>
</comment>
<evidence type="ECO:0000256" key="8">
    <source>
        <dbReference type="SAM" id="Phobius"/>
    </source>
</evidence>
<evidence type="ECO:0000256" key="7">
    <source>
        <dbReference type="SAM" id="MobiDB-lite"/>
    </source>
</evidence>
<keyword evidence="5 8" id="KW-1133">Transmembrane helix</keyword>
<gene>
    <name evidence="10" type="ORF">Psi02_32890</name>
</gene>
<feature type="transmembrane region" description="Helical" evidence="8">
    <location>
        <begin position="38"/>
        <end position="55"/>
    </location>
</feature>
<feature type="region of interest" description="Disordered" evidence="7">
    <location>
        <begin position="442"/>
        <end position="467"/>
    </location>
</feature>
<dbReference type="PANTHER" id="PTHR42718">
    <property type="entry name" value="MAJOR FACILITATOR SUPERFAMILY MULTIDRUG TRANSPORTER MFSC"/>
    <property type="match status" value="1"/>
</dbReference>
<keyword evidence="2" id="KW-0813">Transport</keyword>
<dbReference type="CDD" id="cd17321">
    <property type="entry name" value="MFS_MMR_MDR_like"/>
    <property type="match status" value="1"/>
</dbReference>
<dbReference type="PROSITE" id="PS00216">
    <property type="entry name" value="SUGAR_TRANSPORT_1"/>
    <property type="match status" value="1"/>
</dbReference>
<keyword evidence="3" id="KW-1003">Cell membrane</keyword>
<feature type="transmembrane region" description="Helical" evidence="8">
    <location>
        <begin position="67"/>
        <end position="86"/>
    </location>
</feature>
<feature type="transmembrane region" description="Helical" evidence="8">
    <location>
        <begin position="374"/>
        <end position="401"/>
    </location>
</feature>
<evidence type="ECO:0000256" key="5">
    <source>
        <dbReference type="ARBA" id="ARBA00022989"/>
    </source>
</evidence>
<evidence type="ECO:0000313" key="11">
    <source>
        <dbReference type="Proteomes" id="UP000644610"/>
    </source>
</evidence>
<dbReference type="GO" id="GO:0022857">
    <property type="term" value="F:transmembrane transporter activity"/>
    <property type="evidence" value="ECO:0007669"/>
    <property type="project" value="InterPro"/>
</dbReference>
<dbReference type="InterPro" id="IPR020846">
    <property type="entry name" value="MFS_dom"/>
</dbReference>
<dbReference type="InterPro" id="IPR005829">
    <property type="entry name" value="Sugar_transporter_CS"/>
</dbReference>
<feature type="transmembrane region" description="Helical" evidence="8">
    <location>
        <begin position="217"/>
        <end position="237"/>
    </location>
</feature>
<dbReference type="Proteomes" id="UP000644610">
    <property type="component" value="Unassembled WGS sequence"/>
</dbReference>
<proteinExistence type="predicted"/>
<accession>A0A8J3XN44</accession>
<dbReference type="Gene3D" id="1.20.1720.10">
    <property type="entry name" value="Multidrug resistance protein D"/>
    <property type="match status" value="1"/>
</dbReference>
<evidence type="ECO:0000256" key="2">
    <source>
        <dbReference type="ARBA" id="ARBA00022448"/>
    </source>
</evidence>
<feature type="transmembrane region" description="Helical" evidence="8">
    <location>
        <begin position="249"/>
        <end position="271"/>
    </location>
</feature>
<keyword evidence="11" id="KW-1185">Reference proteome</keyword>
<dbReference type="EMBL" id="BOOQ01000021">
    <property type="protein sequence ID" value="GII46865.1"/>
    <property type="molecule type" value="Genomic_DNA"/>
</dbReference>
<keyword evidence="4 8" id="KW-0812">Transmembrane</keyword>
<dbReference type="PROSITE" id="PS50850">
    <property type="entry name" value="MFS"/>
    <property type="match status" value="1"/>
</dbReference>
<dbReference type="AlphaFoldDB" id="A0A8J3XN44"/>
<feature type="transmembrane region" description="Helical" evidence="8">
    <location>
        <begin position="421"/>
        <end position="440"/>
    </location>
</feature>
<dbReference type="GO" id="GO:0005886">
    <property type="term" value="C:plasma membrane"/>
    <property type="evidence" value="ECO:0007669"/>
    <property type="project" value="UniProtKB-SubCell"/>
</dbReference>
<dbReference type="Pfam" id="PF07690">
    <property type="entry name" value="MFS_1"/>
    <property type="match status" value="1"/>
</dbReference>
<dbReference type="InterPro" id="IPR011701">
    <property type="entry name" value="MFS"/>
</dbReference>
<dbReference type="SUPFAM" id="SSF103473">
    <property type="entry name" value="MFS general substrate transporter"/>
    <property type="match status" value="1"/>
</dbReference>
<evidence type="ECO:0000256" key="3">
    <source>
        <dbReference type="ARBA" id="ARBA00022475"/>
    </source>
</evidence>
<feature type="transmembrane region" description="Helical" evidence="8">
    <location>
        <begin position="339"/>
        <end position="362"/>
    </location>
</feature>
<keyword evidence="6 8" id="KW-0472">Membrane</keyword>
<feature type="transmembrane region" description="Helical" evidence="8">
    <location>
        <begin position="126"/>
        <end position="148"/>
    </location>
</feature>
<feature type="transmembrane region" description="Helical" evidence="8">
    <location>
        <begin position="154"/>
        <end position="176"/>
    </location>
</feature>
<sequence length="467" mass="47426">MLALLGTAFFMTILDGTSLLSALPSIEGDLGLRGPAIQWAVTAYALAFSGLLLPSGRAADVLGRRRVFLAGMALRVLSSLLCGLAPSLEVLVAARALQGVSAAIIAPAALSMVMNAFPEGPERNRALGVWGGLGGFGATAGLLLGGLITDTLGWQWVFWVNVPIGTTVLLLAPALLHESRAHTRGFDLAGALAITPALVLLVYVLSRVPSDGFDGRLPAAAAVLVALFVTIERRSAAPLLPLRLLRSRVLVGGNLLLLIAGMSVDGMLITLTSHVQRVLGWSAVQFGLAAAAMTAASVAVALFSRHVTTWGIRRLAASGTVLLGTACLLLTRFSTDYSLGLLLLALLVFGAGMGTAAVCSQISALTGVTQRDSGLAAGLADTSFAIGTALGVAICSSVATARASAIGGPATLALSSGHRTAFATAAVFAAAGLVVALTMLGKRPSRPDSRNPESRGAGGRPASATTP</sequence>
<dbReference type="PANTHER" id="PTHR42718:SF46">
    <property type="entry name" value="BLR6921 PROTEIN"/>
    <property type="match status" value="1"/>
</dbReference>
<protein>
    <submittedName>
        <fullName evidence="10">MFS transporter</fullName>
    </submittedName>
</protein>
<feature type="transmembrane region" description="Helical" evidence="8">
    <location>
        <begin position="188"/>
        <end position="205"/>
    </location>
</feature>
<feature type="transmembrane region" description="Helical" evidence="8">
    <location>
        <begin position="315"/>
        <end position="333"/>
    </location>
</feature>
<evidence type="ECO:0000313" key="10">
    <source>
        <dbReference type="EMBL" id="GII46865.1"/>
    </source>
</evidence>
<feature type="transmembrane region" description="Helical" evidence="8">
    <location>
        <begin position="283"/>
        <end position="303"/>
    </location>
</feature>
<feature type="domain" description="Major facilitator superfamily (MFS) profile" evidence="9">
    <location>
        <begin position="1"/>
        <end position="444"/>
    </location>
</feature>
<organism evidence="10 11">
    <name type="scientific">Planotetraspora silvatica</name>
    <dbReference type="NCBI Taxonomy" id="234614"/>
    <lineage>
        <taxon>Bacteria</taxon>
        <taxon>Bacillati</taxon>
        <taxon>Actinomycetota</taxon>
        <taxon>Actinomycetes</taxon>
        <taxon>Streptosporangiales</taxon>
        <taxon>Streptosporangiaceae</taxon>
        <taxon>Planotetraspora</taxon>
    </lineage>
</organism>
<evidence type="ECO:0000259" key="9">
    <source>
        <dbReference type="PROSITE" id="PS50850"/>
    </source>
</evidence>
<reference evidence="10" key="1">
    <citation type="submission" date="2021-01" db="EMBL/GenBank/DDBJ databases">
        <title>Whole genome shotgun sequence of Planotetraspora silvatica NBRC 100141.</title>
        <authorList>
            <person name="Komaki H."/>
            <person name="Tamura T."/>
        </authorList>
    </citation>
    <scope>NUCLEOTIDE SEQUENCE</scope>
    <source>
        <strain evidence="10">NBRC 100141</strain>
    </source>
</reference>